<reference evidence="2" key="1">
    <citation type="journal article" date="2019" name="Int. J. Syst. Evol. Microbiol.">
        <title>The Global Catalogue of Microorganisms (GCM) 10K type strain sequencing project: providing services to taxonomists for standard genome sequencing and annotation.</title>
        <authorList>
            <consortium name="The Broad Institute Genomics Platform"/>
            <consortium name="The Broad Institute Genome Sequencing Center for Infectious Disease"/>
            <person name="Wu L."/>
            <person name="Ma J."/>
        </authorList>
    </citation>
    <scope>NUCLEOTIDE SEQUENCE [LARGE SCALE GENOMIC DNA]</scope>
    <source>
        <strain evidence="2">JCM 15443</strain>
    </source>
</reference>
<keyword evidence="2" id="KW-1185">Reference proteome</keyword>
<comment type="caution">
    <text evidence="1">The sequence shown here is derived from an EMBL/GenBank/DDBJ whole genome shotgun (WGS) entry which is preliminary data.</text>
</comment>
<sequence length="251" mass="26871">MILTHWPYARHGMFAALLRPLPLLLCLFLWGGAATVSAPAAGLTPGWQIRLSALLPVAGQVATLLEKRPSLSTVDLQLQVERVGGSVAALQAVLISAARGVLAPYDARLGISEKDYRQYLVFQEVLASTGKTIRLPVSRSGDRVYFGDAPGLNGILNGISINLKTGELRGPEGYGAMPTSVVPSSAEDRVLDVRSGFQWKVIGSDATSGNGVRGTLNLLQLSSGQIVLNYSRTSMIHRKMNTGEIIVSYTR</sequence>
<proteinExistence type="predicted"/>
<evidence type="ECO:0000313" key="1">
    <source>
        <dbReference type="EMBL" id="GGL98022.1"/>
    </source>
</evidence>
<gene>
    <name evidence="1" type="ORF">GCM10010841_02990</name>
</gene>
<dbReference type="EMBL" id="BMOM01000001">
    <property type="protein sequence ID" value="GGL98022.1"/>
    <property type="molecule type" value="Genomic_DNA"/>
</dbReference>
<protein>
    <submittedName>
        <fullName evidence="1">Uncharacterized protein</fullName>
    </submittedName>
</protein>
<organism evidence="1 2">
    <name type="scientific">Deinococcus aerophilus</name>
    <dbReference type="NCBI Taxonomy" id="522488"/>
    <lineage>
        <taxon>Bacteria</taxon>
        <taxon>Thermotogati</taxon>
        <taxon>Deinococcota</taxon>
        <taxon>Deinococci</taxon>
        <taxon>Deinococcales</taxon>
        <taxon>Deinococcaceae</taxon>
        <taxon>Deinococcus</taxon>
    </lineage>
</organism>
<evidence type="ECO:0000313" key="2">
    <source>
        <dbReference type="Proteomes" id="UP000661918"/>
    </source>
</evidence>
<dbReference type="Proteomes" id="UP000661918">
    <property type="component" value="Unassembled WGS sequence"/>
</dbReference>
<accession>A0ABQ2GIL6</accession>
<name>A0ABQ2GIL6_9DEIO</name>